<dbReference type="PANTHER" id="PTHR34107:SF5">
    <property type="entry name" value="SLL1355 PROTEIN"/>
    <property type="match status" value="1"/>
</dbReference>
<gene>
    <name evidence="2" type="ORF">GS597_14130</name>
</gene>
<dbReference type="InterPro" id="IPR012296">
    <property type="entry name" value="Nuclease_put_TT1808"/>
</dbReference>
<name>A0A8K2A855_9CYAN</name>
<dbReference type="Gene3D" id="3.90.1570.10">
    <property type="entry name" value="tt1808, chain A"/>
    <property type="match status" value="1"/>
</dbReference>
<keyword evidence="2" id="KW-0255">Endonuclease</keyword>
<keyword evidence="2" id="KW-0378">Hydrolase</keyword>
<reference evidence="2" key="1">
    <citation type="submission" date="2019-12" db="EMBL/GenBank/DDBJ databases">
        <title>High-Quality draft genome sequences of three cyanobacteria isolated from the limestone walls of the Old Cathedral of Coimbra.</title>
        <authorList>
            <person name="Tiago I."/>
            <person name="Soares F."/>
            <person name="Portugal A."/>
        </authorList>
    </citation>
    <scope>NUCLEOTIDE SEQUENCE [LARGE SCALE GENOMIC DNA]</scope>
    <source>
        <strain evidence="2">C</strain>
    </source>
</reference>
<dbReference type="InterPro" id="IPR011335">
    <property type="entry name" value="Restrct_endonuc-II-like"/>
</dbReference>
<dbReference type="CDD" id="cd06260">
    <property type="entry name" value="DUF820-like"/>
    <property type="match status" value="1"/>
</dbReference>
<accession>A0A8K2A855</accession>
<dbReference type="Pfam" id="PF05685">
    <property type="entry name" value="Uma2"/>
    <property type="match status" value="1"/>
</dbReference>
<comment type="caution">
    <text evidence="2">The sequence shown here is derived from an EMBL/GenBank/DDBJ whole genome shotgun (WGS) entry which is preliminary data.</text>
</comment>
<dbReference type="SUPFAM" id="SSF52980">
    <property type="entry name" value="Restriction endonuclease-like"/>
    <property type="match status" value="1"/>
</dbReference>
<dbReference type="AlphaFoldDB" id="A0A8K2A855"/>
<dbReference type="EMBL" id="WVIC01000030">
    <property type="protein sequence ID" value="NCJ07626.1"/>
    <property type="molecule type" value="Genomic_DNA"/>
</dbReference>
<dbReference type="GO" id="GO:0004519">
    <property type="term" value="F:endonuclease activity"/>
    <property type="evidence" value="ECO:0007669"/>
    <property type="project" value="UniProtKB-KW"/>
</dbReference>
<evidence type="ECO:0000313" key="3">
    <source>
        <dbReference type="Proteomes" id="UP000607397"/>
    </source>
</evidence>
<dbReference type="Proteomes" id="UP000607397">
    <property type="component" value="Unassembled WGS sequence"/>
</dbReference>
<organism evidence="2 3">
    <name type="scientific">Petrachloros mirabilis ULC683</name>
    <dbReference type="NCBI Taxonomy" id="2781853"/>
    <lineage>
        <taxon>Bacteria</taxon>
        <taxon>Bacillati</taxon>
        <taxon>Cyanobacteriota</taxon>
        <taxon>Cyanophyceae</taxon>
        <taxon>Synechococcales</taxon>
        <taxon>Petrachlorosaceae</taxon>
        <taxon>Petrachloros</taxon>
        <taxon>Petrachloros mirabilis</taxon>
    </lineage>
</organism>
<protein>
    <submittedName>
        <fullName evidence="2">Uma2 family endonuclease</fullName>
    </submittedName>
</protein>
<keyword evidence="3" id="KW-1185">Reference proteome</keyword>
<dbReference type="PANTHER" id="PTHR34107">
    <property type="entry name" value="SLL0198 PROTEIN-RELATED"/>
    <property type="match status" value="1"/>
</dbReference>
<sequence length="188" mass="21506">MVQSVSKPLTLAEFLKLPETKPPSEYAEGKVRQKPMPKTRHARLQRKLLYAINEVSEKSQIAYAFPELRCTFGERSVIPDIAVLQWQNIEMDANGEPLDDVYRAPDWTIEILSPDQSSNHVMGNILHCLKHGCTLGWLLDLRDRSILIFQPQQQPELKLGEDNLTSLDSIPLNLTVNQVFGWLKMQEL</sequence>
<evidence type="ECO:0000259" key="1">
    <source>
        <dbReference type="Pfam" id="PF05685"/>
    </source>
</evidence>
<dbReference type="InterPro" id="IPR008538">
    <property type="entry name" value="Uma2"/>
</dbReference>
<proteinExistence type="predicted"/>
<evidence type="ECO:0000313" key="2">
    <source>
        <dbReference type="EMBL" id="NCJ07626.1"/>
    </source>
</evidence>
<keyword evidence="2" id="KW-0540">Nuclease</keyword>
<feature type="domain" description="Putative restriction endonuclease" evidence="1">
    <location>
        <begin position="12"/>
        <end position="175"/>
    </location>
</feature>
<dbReference type="RefSeq" id="WP_161826107.1">
    <property type="nucleotide sequence ID" value="NZ_WVIC01000030.1"/>
</dbReference>